<dbReference type="EMBL" id="ML769409">
    <property type="protein sequence ID" value="KAE9405402.1"/>
    <property type="molecule type" value="Genomic_DNA"/>
</dbReference>
<evidence type="ECO:0000313" key="5">
    <source>
        <dbReference type="EMBL" id="KAE9405402.1"/>
    </source>
</evidence>
<keyword evidence="1 3" id="KW-1133">Transmembrane helix</keyword>
<sequence length="705" mass="76710">MAPVNISLHRSRLLYGFFFILSACFSRLRNLNESQGSHSNFSKRDDSDLPGYERILYPILIVVLVLLSGLFAGLTLGYMSLDQTQLNVLSVSGTPEQRKYANKIKPLRENGHLLLVSLLLANMIVNETLPIIADPVLGGGVQSVVVSTVLIVMQGLYLGAKCATFTRCLIWGLYVVSWPVAKLLDWILGSNHGIIYRRVELKELIAMHSSMSAHGDLQEKVVSQAMTPLANVFMLSIDDKLDFNLLKRICMKKWIPRPVAQLTAGTGKNMPANSKVQRIVGILLVKQCVLLDPKDAIPIRNLQLNKVPFIPQNESLLGILDKFQEGRSHMAIVSRLSIEKAKSVKKVVKQSFTKRLKERVGIDTSGSDTSDTETDTGLDGTPESATSVKNPNENEVDKPGSVSRGRPEKKKTMEEDGIEMGDLNSAVDKMGMGISSLEASFPADAVLAMDGANEFLQGIDPALMPLGIITLEDVLEELIGEEIYDEFDAEGAHGEPYLHHSSAPVVIAEPHQGPINKSLANVKSFSFFRSRSVPPTERDGKKDNGKETATGNNAGTEEIKQADHPDAVSVPTAKATAKADHPSSENGPPRPIEAVLLGRRRHLAPASTWVAGSSSFNDLNRSPGPKRKFKSGPLEKSHSNPPGLAGTSVSHGAVPSVSQTPKQPGTPKDNQMEGQEEDSTLDLTLVRTLTDHSSDDPPPQLFFVR</sequence>
<feature type="region of interest" description="Disordered" evidence="2">
    <location>
        <begin position="530"/>
        <end position="591"/>
    </location>
</feature>
<evidence type="ECO:0000256" key="3">
    <source>
        <dbReference type="SAM" id="Phobius"/>
    </source>
</evidence>
<dbReference type="PANTHER" id="PTHR12064:SF90">
    <property type="entry name" value="CNNM TRANSMEMBRANE DOMAIN-CONTAINING PROTEIN"/>
    <property type="match status" value="1"/>
</dbReference>
<evidence type="ECO:0000259" key="4">
    <source>
        <dbReference type="PROSITE" id="PS51846"/>
    </source>
</evidence>
<dbReference type="InterPro" id="IPR045095">
    <property type="entry name" value="ACDP"/>
</dbReference>
<accession>A0A6A4I0V8</accession>
<keyword evidence="1 3" id="KW-0812">Transmembrane</keyword>
<feature type="transmembrane region" description="Helical" evidence="3">
    <location>
        <begin position="55"/>
        <end position="79"/>
    </location>
</feature>
<dbReference type="OrthoDB" id="5353557at2759"/>
<gene>
    <name evidence="5" type="ORF">BT96DRAFT_934896</name>
</gene>
<protein>
    <submittedName>
        <fullName evidence="5">DUF21-domain-containing protein</fullName>
    </submittedName>
</protein>
<feature type="compositionally biased region" description="Polar residues" evidence="2">
    <location>
        <begin position="656"/>
        <end position="673"/>
    </location>
</feature>
<proteinExistence type="predicted"/>
<dbReference type="GO" id="GO:0016020">
    <property type="term" value="C:membrane"/>
    <property type="evidence" value="ECO:0007669"/>
    <property type="project" value="UniProtKB-UniRule"/>
</dbReference>
<feature type="transmembrane region" description="Helical" evidence="3">
    <location>
        <begin position="12"/>
        <end position="28"/>
    </location>
</feature>
<feature type="region of interest" description="Disordered" evidence="2">
    <location>
        <begin position="361"/>
        <end position="414"/>
    </location>
</feature>
<dbReference type="PANTHER" id="PTHR12064">
    <property type="entry name" value="METAL TRANSPORTER CNNM"/>
    <property type="match status" value="1"/>
</dbReference>
<organism evidence="5 6">
    <name type="scientific">Gymnopus androsaceus JB14</name>
    <dbReference type="NCBI Taxonomy" id="1447944"/>
    <lineage>
        <taxon>Eukaryota</taxon>
        <taxon>Fungi</taxon>
        <taxon>Dikarya</taxon>
        <taxon>Basidiomycota</taxon>
        <taxon>Agaricomycotina</taxon>
        <taxon>Agaricomycetes</taxon>
        <taxon>Agaricomycetidae</taxon>
        <taxon>Agaricales</taxon>
        <taxon>Marasmiineae</taxon>
        <taxon>Omphalotaceae</taxon>
        <taxon>Gymnopus</taxon>
    </lineage>
</organism>
<evidence type="ECO:0000256" key="1">
    <source>
        <dbReference type="PROSITE-ProRule" id="PRU01193"/>
    </source>
</evidence>
<evidence type="ECO:0000313" key="6">
    <source>
        <dbReference type="Proteomes" id="UP000799118"/>
    </source>
</evidence>
<feature type="compositionally biased region" description="Pro residues" evidence="2">
    <location>
        <begin position="696"/>
        <end position="705"/>
    </location>
</feature>
<feature type="transmembrane region" description="Helical" evidence="3">
    <location>
        <begin position="169"/>
        <end position="188"/>
    </location>
</feature>
<feature type="domain" description="CNNM transmembrane" evidence="4">
    <location>
        <begin position="50"/>
        <end position="226"/>
    </location>
</feature>
<dbReference type="Gene3D" id="3.10.580.10">
    <property type="entry name" value="CBS-domain"/>
    <property type="match status" value="2"/>
</dbReference>
<dbReference type="Pfam" id="PF01595">
    <property type="entry name" value="CNNM"/>
    <property type="match status" value="1"/>
</dbReference>
<evidence type="ECO:0000256" key="2">
    <source>
        <dbReference type="SAM" id="MobiDB-lite"/>
    </source>
</evidence>
<feature type="compositionally biased region" description="Polar residues" evidence="2">
    <location>
        <begin position="610"/>
        <end position="620"/>
    </location>
</feature>
<dbReference type="GO" id="GO:0010960">
    <property type="term" value="P:magnesium ion homeostasis"/>
    <property type="evidence" value="ECO:0007669"/>
    <property type="project" value="InterPro"/>
</dbReference>
<keyword evidence="1 3" id="KW-0472">Membrane</keyword>
<feature type="compositionally biased region" description="Basic and acidic residues" evidence="2">
    <location>
        <begin position="557"/>
        <end position="566"/>
    </location>
</feature>
<dbReference type="InterPro" id="IPR002550">
    <property type="entry name" value="CNNM"/>
</dbReference>
<feature type="transmembrane region" description="Helical" evidence="3">
    <location>
        <begin position="139"/>
        <end position="157"/>
    </location>
</feature>
<dbReference type="AlphaFoldDB" id="A0A6A4I0V8"/>
<dbReference type="PROSITE" id="PS51846">
    <property type="entry name" value="CNNM"/>
    <property type="match status" value="1"/>
</dbReference>
<keyword evidence="6" id="KW-1185">Reference proteome</keyword>
<feature type="transmembrane region" description="Helical" evidence="3">
    <location>
        <begin position="113"/>
        <end position="133"/>
    </location>
</feature>
<reference evidence="5" key="1">
    <citation type="journal article" date="2019" name="Environ. Microbiol.">
        <title>Fungal ecological strategies reflected in gene transcription - a case study of two litter decomposers.</title>
        <authorList>
            <person name="Barbi F."/>
            <person name="Kohler A."/>
            <person name="Barry K."/>
            <person name="Baskaran P."/>
            <person name="Daum C."/>
            <person name="Fauchery L."/>
            <person name="Ihrmark K."/>
            <person name="Kuo A."/>
            <person name="LaButti K."/>
            <person name="Lipzen A."/>
            <person name="Morin E."/>
            <person name="Grigoriev I.V."/>
            <person name="Henrissat B."/>
            <person name="Lindahl B."/>
            <person name="Martin F."/>
        </authorList>
    </citation>
    <scope>NUCLEOTIDE SEQUENCE</scope>
    <source>
        <strain evidence="5">JB14</strain>
    </source>
</reference>
<name>A0A6A4I0V8_9AGAR</name>
<feature type="compositionally biased region" description="Polar residues" evidence="2">
    <location>
        <begin position="383"/>
        <end position="393"/>
    </location>
</feature>
<dbReference type="GO" id="GO:0030026">
    <property type="term" value="P:intracellular manganese ion homeostasis"/>
    <property type="evidence" value="ECO:0007669"/>
    <property type="project" value="TreeGrafter"/>
</dbReference>
<feature type="compositionally biased region" description="Basic and acidic residues" evidence="2">
    <location>
        <begin position="536"/>
        <end position="546"/>
    </location>
</feature>
<dbReference type="Proteomes" id="UP000799118">
    <property type="component" value="Unassembled WGS sequence"/>
</dbReference>
<feature type="region of interest" description="Disordered" evidence="2">
    <location>
        <begin position="605"/>
        <end position="705"/>
    </location>
</feature>
<dbReference type="InterPro" id="IPR046342">
    <property type="entry name" value="CBS_dom_sf"/>
</dbReference>
<dbReference type="GO" id="GO:0005737">
    <property type="term" value="C:cytoplasm"/>
    <property type="evidence" value="ECO:0007669"/>
    <property type="project" value="TreeGrafter"/>
</dbReference>